<dbReference type="InterPro" id="IPR023045">
    <property type="entry name" value="MoaC"/>
</dbReference>
<evidence type="ECO:0000313" key="9">
    <source>
        <dbReference type="Proteomes" id="UP000295504"/>
    </source>
</evidence>
<feature type="domain" description="Molybdopterin cofactor biosynthesis C (MoaC)" evidence="7">
    <location>
        <begin position="15"/>
        <end position="150"/>
    </location>
</feature>
<proteinExistence type="inferred from homology"/>
<dbReference type="InterPro" id="IPR047594">
    <property type="entry name" value="MoaC_bact/euk"/>
</dbReference>
<evidence type="ECO:0000259" key="7">
    <source>
        <dbReference type="Pfam" id="PF01967"/>
    </source>
</evidence>
<dbReference type="InterPro" id="IPR002820">
    <property type="entry name" value="Mopterin_CF_biosynth-C_dom"/>
</dbReference>
<dbReference type="Pfam" id="PF01967">
    <property type="entry name" value="MoaC"/>
    <property type="match status" value="1"/>
</dbReference>
<comment type="pathway">
    <text evidence="2 6">Cofactor biosynthesis; molybdopterin biosynthesis.</text>
</comment>
<name>A0A4R2TG60_9FIRM</name>
<keyword evidence="5 6" id="KW-0456">Lyase</keyword>
<evidence type="ECO:0000256" key="1">
    <source>
        <dbReference type="ARBA" id="ARBA00001637"/>
    </source>
</evidence>
<comment type="catalytic activity">
    <reaction evidence="1 6">
        <text>(8S)-3',8-cyclo-7,8-dihydroguanosine 5'-triphosphate = cyclic pyranopterin phosphate + diphosphate</text>
        <dbReference type="Rhea" id="RHEA:49580"/>
        <dbReference type="ChEBI" id="CHEBI:33019"/>
        <dbReference type="ChEBI" id="CHEBI:59648"/>
        <dbReference type="ChEBI" id="CHEBI:131766"/>
        <dbReference type="EC" id="4.6.1.17"/>
    </reaction>
</comment>
<dbReference type="HAMAP" id="MF_01224_B">
    <property type="entry name" value="MoaC_B"/>
    <property type="match status" value="1"/>
</dbReference>
<sequence>MSYSTRFNNEGRAIMVDVSNKLNTKREAIAKGSVYMNNETLQKIKDGDVKKGDVLSVSQVAGIMAAKRTGQLVPMCHNVNINAANIEFYLDDKNNKIDITAIISTTGKTGAGMEALTAVSVTALTIYDMCKSLDKTMKISDIRMIKKTGGKSGDYLYEG</sequence>
<feature type="active site" evidence="6">
    <location>
        <position position="128"/>
    </location>
</feature>
<protein>
    <recommendedName>
        <fullName evidence="3 6">Cyclic pyranopterin monophosphate synthase</fullName>
        <ecNumber evidence="3 6">4.6.1.17</ecNumber>
    </recommendedName>
    <alternativeName>
        <fullName evidence="6">Molybdenum cofactor biosynthesis protein C</fullName>
    </alternativeName>
</protein>
<dbReference type="EC" id="4.6.1.17" evidence="3 6"/>
<evidence type="ECO:0000256" key="3">
    <source>
        <dbReference type="ARBA" id="ARBA00012575"/>
    </source>
</evidence>
<evidence type="ECO:0000256" key="5">
    <source>
        <dbReference type="ARBA" id="ARBA00023239"/>
    </source>
</evidence>
<keyword evidence="9" id="KW-1185">Reference proteome</keyword>
<evidence type="ECO:0000256" key="2">
    <source>
        <dbReference type="ARBA" id="ARBA00005046"/>
    </source>
</evidence>
<evidence type="ECO:0000256" key="6">
    <source>
        <dbReference type="HAMAP-Rule" id="MF_01224"/>
    </source>
</evidence>
<organism evidence="8 9">
    <name type="scientific">Serpentinicella alkaliphila</name>
    <dbReference type="NCBI Taxonomy" id="1734049"/>
    <lineage>
        <taxon>Bacteria</taxon>
        <taxon>Bacillati</taxon>
        <taxon>Bacillota</taxon>
        <taxon>Clostridia</taxon>
        <taxon>Peptostreptococcales</taxon>
        <taxon>Natronincolaceae</taxon>
        <taxon>Serpentinicella</taxon>
    </lineage>
</organism>
<dbReference type="InterPro" id="IPR050105">
    <property type="entry name" value="MoCo_biosynth_MoaA/MoaC"/>
</dbReference>
<comment type="similarity">
    <text evidence="6">Belongs to the MoaC family.</text>
</comment>
<dbReference type="NCBIfam" id="NF006870">
    <property type="entry name" value="PRK09364.1"/>
    <property type="match status" value="1"/>
</dbReference>
<dbReference type="PANTHER" id="PTHR22960">
    <property type="entry name" value="MOLYBDOPTERIN COFACTOR SYNTHESIS PROTEIN A"/>
    <property type="match status" value="1"/>
</dbReference>
<evidence type="ECO:0000313" key="8">
    <source>
        <dbReference type="EMBL" id="TCQ02131.1"/>
    </source>
</evidence>
<comment type="function">
    <text evidence="6">Catalyzes the conversion of (8S)-3',8-cyclo-7,8-dihydroguanosine 5'-triphosphate to cyclic pyranopterin monophosphate (cPMP).</text>
</comment>
<dbReference type="EMBL" id="SLYC01000018">
    <property type="protein sequence ID" value="TCQ02131.1"/>
    <property type="molecule type" value="Genomic_DNA"/>
</dbReference>
<dbReference type="NCBIfam" id="TIGR00581">
    <property type="entry name" value="moaC"/>
    <property type="match status" value="1"/>
</dbReference>
<comment type="subunit">
    <text evidence="6">Homohexamer; trimer of dimers.</text>
</comment>
<dbReference type="UniPathway" id="UPA00344"/>
<feature type="binding site" evidence="6">
    <location>
        <begin position="75"/>
        <end position="77"/>
    </location>
    <ligand>
        <name>substrate</name>
    </ligand>
</feature>
<dbReference type="InterPro" id="IPR036522">
    <property type="entry name" value="MoaC_sf"/>
</dbReference>
<dbReference type="OrthoDB" id="9794429at2"/>
<reference evidence="8 9" key="1">
    <citation type="submission" date="2019-03" db="EMBL/GenBank/DDBJ databases">
        <title>Genomic Encyclopedia of Type Strains, Phase IV (KMG-IV): sequencing the most valuable type-strain genomes for metagenomic binning, comparative biology and taxonomic classification.</title>
        <authorList>
            <person name="Goeker M."/>
        </authorList>
    </citation>
    <scope>NUCLEOTIDE SEQUENCE [LARGE SCALE GENOMIC DNA]</scope>
    <source>
        <strain evidence="8 9">DSM 100013</strain>
    </source>
</reference>
<dbReference type="GO" id="GO:0061799">
    <property type="term" value="F:cyclic pyranopterin monophosphate synthase activity"/>
    <property type="evidence" value="ECO:0007669"/>
    <property type="project" value="UniProtKB-UniRule"/>
</dbReference>
<dbReference type="CDD" id="cd01420">
    <property type="entry name" value="MoaC_PE"/>
    <property type="match status" value="1"/>
</dbReference>
<accession>A0A4R2TG60</accession>
<dbReference type="AlphaFoldDB" id="A0A4R2TG60"/>
<feature type="binding site" evidence="6">
    <location>
        <begin position="113"/>
        <end position="114"/>
    </location>
    <ligand>
        <name>substrate</name>
    </ligand>
</feature>
<dbReference type="SUPFAM" id="SSF55040">
    <property type="entry name" value="Molybdenum cofactor biosynthesis protein C, MoaC"/>
    <property type="match status" value="1"/>
</dbReference>
<comment type="caution">
    <text evidence="8">The sequence shown here is derived from an EMBL/GenBank/DDBJ whole genome shotgun (WGS) entry which is preliminary data.</text>
</comment>
<dbReference type="RefSeq" id="WP_132848533.1">
    <property type="nucleotide sequence ID" value="NZ_CP058648.1"/>
</dbReference>
<dbReference type="GO" id="GO:0006777">
    <property type="term" value="P:Mo-molybdopterin cofactor biosynthetic process"/>
    <property type="evidence" value="ECO:0007669"/>
    <property type="project" value="UniProtKB-UniRule"/>
</dbReference>
<dbReference type="Gene3D" id="3.30.70.640">
    <property type="entry name" value="Molybdopterin cofactor biosynthesis C (MoaC) domain"/>
    <property type="match status" value="1"/>
</dbReference>
<keyword evidence="4 6" id="KW-0501">Molybdenum cofactor biosynthesis</keyword>
<dbReference type="Proteomes" id="UP000295504">
    <property type="component" value="Unassembled WGS sequence"/>
</dbReference>
<gene>
    <name evidence="6" type="primary">moaC</name>
    <name evidence="8" type="ORF">EDD79_101811</name>
</gene>
<evidence type="ECO:0000256" key="4">
    <source>
        <dbReference type="ARBA" id="ARBA00023150"/>
    </source>
</evidence>